<reference evidence="2 3" key="1">
    <citation type="submission" date="2018-04" db="EMBL/GenBank/DDBJ databases">
        <title>Genome of Nocardioides gansuensis WSJ-1.</title>
        <authorList>
            <person name="Wu S."/>
            <person name="Wang G."/>
        </authorList>
    </citation>
    <scope>NUCLEOTIDE SEQUENCE [LARGE SCALE GENOMIC DNA]</scope>
    <source>
        <strain evidence="2 3">WSJ-1</strain>
    </source>
</reference>
<dbReference type="Proteomes" id="UP000246018">
    <property type="component" value="Unassembled WGS sequence"/>
</dbReference>
<evidence type="ECO:0000313" key="3">
    <source>
        <dbReference type="Proteomes" id="UP000246018"/>
    </source>
</evidence>
<dbReference type="EMBL" id="QDGZ01000007">
    <property type="protein sequence ID" value="PVG81720.1"/>
    <property type="molecule type" value="Genomic_DNA"/>
</dbReference>
<protein>
    <submittedName>
        <fullName evidence="2">Uncharacterized protein</fullName>
    </submittedName>
</protein>
<dbReference type="AlphaFoldDB" id="A0A2T8F7N9"/>
<evidence type="ECO:0000256" key="1">
    <source>
        <dbReference type="SAM" id="MobiDB-lite"/>
    </source>
</evidence>
<comment type="caution">
    <text evidence="2">The sequence shown here is derived from an EMBL/GenBank/DDBJ whole genome shotgun (WGS) entry which is preliminary data.</text>
</comment>
<sequence length="213" mass="23512">MTYGDFGDNFIRMVLHPRRVAESVDRVLGEQLVLGPMGAGPGRRVAKITAFAEFAPTTATLVPGELLTYRVELPVRVTFDLDLAVDSHRFEADVLVPLELIVVVEPPLTIVWQFTPPDPQQVRMTMATGTRRGALIQRVAGLDEELRQFLVKIVSRELSKPHVHRATHLDMSALIDGAWPALAAQFLPHGPEDRLFEPGWSSPAGRAKSRPGP</sequence>
<proteinExistence type="predicted"/>
<feature type="region of interest" description="Disordered" evidence="1">
    <location>
        <begin position="194"/>
        <end position="213"/>
    </location>
</feature>
<name>A0A2T8F7N9_9ACTN</name>
<keyword evidence="3" id="KW-1185">Reference proteome</keyword>
<evidence type="ECO:0000313" key="2">
    <source>
        <dbReference type="EMBL" id="PVG81720.1"/>
    </source>
</evidence>
<organism evidence="2 3">
    <name type="scientific">Nocardioides gansuensis</name>
    <dbReference type="NCBI Taxonomy" id="2138300"/>
    <lineage>
        <taxon>Bacteria</taxon>
        <taxon>Bacillati</taxon>
        <taxon>Actinomycetota</taxon>
        <taxon>Actinomycetes</taxon>
        <taxon>Propionibacteriales</taxon>
        <taxon>Nocardioidaceae</taxon>
        <taxon>Nocardioides</taxon>
    </lineage>
</organism>
<accession>A0A2T8F7N9</accession>
<gene>
    <name evidence="2" type="ORF">DDE18_17225</name>
</gene>